<dbReference type="CDD" id="cd18186">
    <property type="entry name" value="BTB_POZ_ZBTB_KLHL-like"/>
    <property type="match status" value="1"/>
</dbReference>
<dbReference type="Proteomes" id="UP000887578">
    <property type="component" value="Unplaced"/>
</dbReference>
<proteinExistence type="predicted"/>
<reference evidence="3" key="1">
    <citation type="submission" date="2022-11" db="UniProtKB">
        <authorList>
            <consortium name="WormBaseParasite"/>
        </authorList>
    </citation>
    <scope>IDENTIFICATION</scope>
</reference>
<dbReference type="WBParaSite" id="PDA_v2.g3635.t1">
    <property type="protein sequence ID" value="PDA_v2.g3635.t1"/>
    <property type="gene ID" value="PDA_v2.g3635"/>
</dbReference>
<protein>
    <submittedName>
        <fullName evidence="3">BTB domain-containing protein</fullName>
    </submittedName>
</protein>
<dbReference type="PROSITE" id="PS50097">
    <property type="entry name" value="BTB"/>
    <property type="match status" value="1"/>
</dbReference>
<sequence>MSLKYKFQGQNLDLSFPVLIEWVIDKKCLLKGGIIRTKKYKVPGFPMIAYYLDIDMFDSGLCFCMNTQEEEDEEDARWDANLNLVINDKEPIKISEKFQSEYIYLWEDSLENVTNPGNNYFVKEEITFHLYGTISFHKISCAASLPGSQKFIELEKDEATKDFVIQAEKKEIKVHKEVLREFSTVFTAMFENGWKEAVEGRVEIPDSTFNTIETVIYLCYGGNLYSWKEEKEFILLYQFAEKYDMNEIKNLIKEVILLTPGNICYYANIFYKENCVELVNFCIDRLFFFFQLSYPVEDLEALNHDIKIEFFARISANQTTKKEFPPGYHINKNNEKLRDAGPLWG</sequence>
<evidence type="ECO:0000313" key="2">
    <source>
        <dbReference type="Proteomes" id="UP000887578"/>
    </source>
</evidence>
<feature type="domain" description="BTB" evidence="1">
    <location>
        <begin position="161"/>
        <end position="224"/>
    </location>
</feature>
<dbReference type="InterPro" id="IPR000210">
    <property type="entry name" value="BTB/POZ_dom"/>
</dbReference>
<accession>A0A914QK99</accession>
<dbReference type="PANTHER" id="PTHR24413">
    <property type="entry name" value="SPECKLE-TYPE POZ PROTEIN"/>
    <property type="match status" value="1"/>
</dbReference>
<dbReference type="Gene3D" id="3.30.710.10">
    <property type="entry name" value="Potassium Channel Kv1.1, Chain A"/>
    <property type="match status" value="1"/>
</dbReference>
<evidence type="ECO:0000259" key="1">
    <source>
        <dbReference type="PROSITE" id="PS50097"/>
    </source>
</evidence>
<dbReference type="SMART" id="SM00225">
    <property type="entry name" value="BTB"/>
    <property type="match status" value="1"/>
</dbReference>
<keyword evidence="2" id="KW-1185">Reference proteome</keyword>
<evidence type="ECO:0000313" key="3">
    <source>
        <dbReference type="WBParaSite" id="PDA_v2.g3635.t1"/>
    </source>
</evidence>
<dbReference type="SUPFAM" id="SSF54695">
    <property type="entry name" value="POZ domain"/>
    <property type="match status" value="1"/>
</dbReference>
<dbReference type="InterPro" id="IPR011333">
    <property type="entry name" value="SKP1/BTB/POZ_sf"/>
</dbReference>
<name>A0A914QK99_9BILA</name>
<dbReference type="Pfam" id="PF00651">
    <property type="entry name" value="BTB"/>
    <property type="match status" value="1"/>
</dbReference>
<organism evidence="2 3">
    <name type="scientific">Panagrolaimus davidi</name>
    <dbReference type="NCBI Taxonomy" id="227884"/>
    <lineage>
        <taxon>Eukaryota</taxon>
        <taxon>Metazoa</taxon>
        <taxon>Ecdysozoa</taxon>
        <taxon>Nematoda</taxon>
        <taxon>Chromadorea</taxon>
        <taxon>Rhabditida</taxon>
        <taxon>Tylenchina</taxon>
        <taxon>Panagrolaimomorpha</taxon>
        <taxon>Panagrolaimoidea</taxon>
        <taxon>Panagrolaimidae</taxon>
        <taxon>Panagrolaimus</taxon>
    </lineage>
</organism>
<dbReference type="AlphaFoldDB" id="A0A914QK99"/>